<comment type="caution">
    <text evidence="2">The sequence shown here is derived from an EMBL/GenBank/DDBJ whole genome shotgun (WGS) entry which is preliminary data.</text>
</comment>
<dbReference type="EMBL" id="NQVE01000129">
    <property type="protein sequence ID" value="RAL45676.1"/>
    <property type="molecule type" value="Genomic_DNA"/>
</dbReference>
<proteinExistence type="predicted"/>
<gene>
    <name evidence="2" type="ORF">DM860_009540</name>
</gene>
<dbReference type="Gene3D" id="1.20.1280.50">
    <property type="match status" value="1"/>
</dbReference>
<evidence type="ECO:0000259" key="1">
    <source>
        <dbReference type="Pfam" id="PF12937"/>
    </source>
</evidence>
<name>A0A328DJP7_9ASTE</name>
<accession>A0A328DJP7</accession>
<keyword evidence="3" id="KW-1185">Reference proteome</keyword>
<organism evidence="2 3">
    <name type="scientific">Cuscuta australis</name>
    <dbReference type="NCBI Taxonomy" id="267555"/>
    <lineage>
        <taxon>Eukaryota</taxon>
        <taxon>Viridiplantae</taxon>
        <taxon>Streptophyta</taxon>
        <taxon>Embryophyta</taxon>
        <taxon>Tracheophyta</taxon>
        <taxon>Spermatophyta</taxon>
        <taxon>Magnoliopsida</taxon>
        <taxon>eudicotyledons</taxon>
        <taxon>Gunneridae</taxon>
        <taxon>Pentapetalae</taxon>
        <taxon>asterids</taxon>
        <taxon>lamiids</taxon>
        <taxon>Solanales</taxon>
        <taxon>Convolvulaceae</taxon>
        <taxon>Cuscuteae</taxon>
        <taxon>Cuscuta</taxon>
        <taxon>Cuscuta subgen. Grammica</taxon>
        <taxon>Cuscuta sect. Cleistogrammica</taxon>
    </lineage>
</organism>
<dbReference type="AlphaFoldDB" id="A0A328DJP7"/>
<dbReference type="Gene3D" id="3.80.10.10">
    <property type="entry name" value="Ribonuclease Inhibitor"/>
    <property type="match status" value="1"/>
</dbReference>
<dbReference type="PANTHER" id="PTHR31639:SF256">
    <property type="entry name" value="OS07G0242900 PROTEIN"/>
    <property type="match status" value="1"/>
</dbReference>
<dbReference type="Pfam" id="PF12937">
    <property type="entry name" value="F-box-like"/>
    <property type="match status" value="1"/>
</dbReference>
<dbReference type="InterPro" id="IPR036047">
    <property type="entry name" value="F-box-like_dom_sf"/>
</dbReference>
<sequence>MKMERDGKRSMEGPAEKLPLEVIGDILSRVRIARDMIRASVTCRRWREAYVKHLHTLSFNDFDDRVYHELPTCDLEVLITTTIFQTPALRKLCIQIDDKHEFSAGSVVGWLMSARDNLSELFYRVRTSPSVNVLDICGRQKLETLTLGYYTIRGVEPSFQRFPSLTSLCLFCVTILIEDLNKLLLCVPKLERLELNTLFLQDPGEVGLHELTVKLCFLTLKTLLIEDIKGFEFRLEKCDIGYLHVIECDFDSFRVSDSISLRRFRFSFSVARLLEIEEGDNLDILEIIDSRVSQSNLFPMKIQAPKLKSFRVWDLDSNPSMSFEKGFSSLENVGVLEIGCEALDGFWEWAEKVLRRCPNVRKLIIRMIIEKYKHLWGPMDYNATTNSSRNKMLRKYHCEDLAERTSSAVEMMRKYPHLRVEFVYVYQSDRYDFLDDYRK</sequence>
<dbReference type="SUPFAM" id="SSF81383">
    <property type="entry name" value="F-box domain"/>
    <property type="match status" value="1"/>
</dbReference>
<protein>
    <recommendedName>
        <fullName evidence="1">F-box domain-containing protein</fullName>
    </recommendedName>
</protein>
<feature type="domain" description="F-box" evidence="1">
    <location>
        <begin position="16"/>
        <end position="49"/>
    </location>
</feature>
<reference evidence="2 3" key="1">
    <citation type="submission" date="2018-06" db="EMBL/GenBank/DDBJ databases">
        <title>The Genome of Cuscuta australis (Dodder) Provides Insight into the Evolution of Plant Parasitism.</title>
        <authorList>
            <person name="Liu H."/>
        </authorList>
    </citation>
    <scope>NUCLEOTIDE SEQUENCE [LARGE SCALE GENOMIC DNA]</scope>
    <source>
        <strain evidence="3">cv. Yunnan</strain>
        <tissue evidence="2">Vines</tissue>
    </source>
</reference>
<dbReference type="InterPro" id="IPR032675">
    <property type="entry name" value="LRR_dom_sf"/>
</dbReference>
<evidence type="ECO:0000313" key="3">
    <source>
        <dbReference type="Proteomes" id="UP000249390"/>
    </source>
</evidence>
<dbReference type="InterPro" id="IPR001810">
    <property type="entry name" value="F-box_dom"/>
</dbReference>
<dbReference type="Proteomes" id="UP000249390">
    <property type="component" value="Unassembled WGS sequence"/>
</dbReference>
<dbReference type="SUPFAM" id="SSF52058">
    <property type="entry name" value="L domain-like"/>
    <property type="match status" value="1"/>
</dbReference>
<dbReference type="PANTHER" id="PTHR31639">
    <property type="entry name" value="F-BOX PROTEIN-LIKE"/>
    <property type="match status" value="1"/>
</dbReference>
<evidence type="ECO:0000313" key="2">
    <source>
        <dbReference type="EMBL" id="RAL45676.1"/>
    </source>
</evidence>